<sequence length="208" mass="22257">MVDDRGQAYTLEGFVGALVVLTALLFVFQSIVLTPTTAGTVDQDVKAQLRVQANDALRTADTDGALRNLTRYWNASGGFAYTNGTDVGYGTHPPCAPTVSPDGTCDSFGETLRDVFTARGYTYNLYVTYQLASDPTETATERVVYRGVPSANAVTATRDVVLYDDQRLTAPEDAGNATLEALGSGGFYAPDASDGVVYNVVEVRLVVW</sequence>
<evidence type="ECO:0000256" key="1">
    <source>
        <dbReference type="SAM" id="Phobius"/>
    </source>
</evidence>
<evidence type="ECO:0000313" key="5">
    <source>
        <dbReference type="Proteomes" id="UP000184203"/>
    </source>
</evidence>
<evidence type="ECO:0008006" key="6">
    <source>
        <dbReference type="Google" id="ProtNLM"/>
    </source>
</evidence>
<dbReference type="Proteomes" id="UP000184203">
    <property type="component" value="Unassembled WGS sequence"/>
</dbReference>
<accession>E7QUJ0</accession>
<keyword evidence="1" id="KW-1133">Transmembrane helix</keyword>
<evidence type="ECO:0000313" key="4">
    <source>
        <dbReference type="Proteomes" id="UP000003751"/>
    </source>
</evidence>
<reference evidence="5" key="2">
    <citation type="submission" date="2016-11" db="EMBL/GenBank/DDBJ databases">
        <authorList>
            <person name="Varghese N."/>
            <person name="Submissions S."/>
        </authorList>
    </citation>
    <scope>NUCLEOTIDE SEQUENCE [LARGE SCALE GENOMIC DNA]</scope>
    <source>
        <strain evidence="5">DX253</strain>
    </source>
</reference>
<keyword evidence="1" id="KW-0472">Membrane</keyword>
<reference evidence="3" key="3">
    <citation type="submission" date="2016-11" db="EMBL/GenBank/DDBJ databases">
        <authorList>
            <person name="Jaros S."/>
            <person name="Januszkiewicz K."/>
            <person name="Wedrychowicz H."/>
        </authorList>
    </citation>
    <scope>NUCLEOTIDE SEQUENCE [LARGE SCALE GENOMIC DNA]</scope>
    <source>
        <strain evidence="3">DX253</strain>
    </source>
</reference>
<gene>
    <name evidence="3" type="ORF">SAMN05444342_0156</name>
    <name evidence="2" type="ORF">ZOD2009_12372</name>
</gene>
<dbReference type="PATRIC" id="fig|797209.4.peg.2431"/>
<organism evidence="2 4">
    <name type="scientific">Haladaptatus paucihalophilus DX253</name>
    <dbReference type="NCBI Taxonomy" id="797209"/>
    <lineage>
        <taxon>Archaea</taxon>
        <taxon>Methanobacteriati</taxon>
        <taxon>Methanobacteriota</taxon>
        <taxon>Stenosarchaea group</taxon>
        <taxon>Halobacteria</taxon>
        <taxon>Halobacteriales</taxon>
        <taxon>Haladaptataceae</taxon>
        <taxon>Haladaptatus</taxon>
    </lineage>
</organism>
<protein>
    <recommendedName>
        <fullName evidence="6">Pilin/flagellin</fullName>
    </recommendedName>
</protein>
<dbReference type="eggNOG" id="arCOG04652">
    <property type="taxonomic scope" value="Archaea"/>
</dbReference>
<dbReference type="InterPro" id="IPR055712">
    <property type="entry name" value="DUF7288"/>
</dbReference>
<dbReference type="Proteomes" id="UP000003751">
    <property type="component" value="Unassembled WGS sequence"/>
</dbReference>
<dbReference type="OrthoDB" id="324613at2157"/>
<name>E7QUJ0_HALPU</name>
<dbReference type="RefSeq" id="WP_007980228.1">
    <property type="nucleotide sequence ID" value="NZ_AEMG01000012.1"/>
</dbReference>
<feature type="transmembrane region" description="Helical" evidence="1">
    <location>
        <begin position="6"/>
        <end position="28"/>
    </location>
</feature>
<keyword evidence="5" id="KW-1185">Reference proteome</keyword>
<dbReference type="STRING" id="797209.GCA_000376445_00782"/>
<keyword evidence="1" id="KW-0812">Transmembrane</keyword>
<dbReference type="EMBL" id="FRAN01000001">
    <property type="protein sequence ID" value="SHJ98165.1"/>
    <property type="molecule type" value="Genomic_DNA"/>
</dbReference>
<evidence type="ECO:0000313" key="3">
    <source>
        <dbReference type="EMBL" id="SHJ98165.1"/>
    </source>
</evidence>
<proteinExistence type="predicted"/>
<reference evidence="2 4" key="1">
    <citation type="journal article" date="2014" name="ISME J.">
        <title>Trehalose/2-sulfotrehalose biosynthesis and glycine-betaine uptake are widely spread mechanisms for osmoadaptation in the Halobacteriales.</title>
        <authorList>
            <person name="Youssef N.H."/>
            <person name="Savage-Ashlock K.N."/>
            <person name="McCully A.L."/>
            <person name="Luedtke B."/>
            <person name="Shaw E.I."/>
            <person name="Hoff W.D."/>
            <person name="Elshahed M.S."/>
        </authorList>
    </citation>
    <scope>NUCLEOTIDE SEQUENCE [LARGE SCALE GENOMIC DNA]</scope>
    <source>
        <strain evidence="2 4">DX253</strain>
    </source>
</reference>
<evidence type="ECO:0000313" key="2">
    <source>
        <dbReference type="EMBL" id="EFW91647.1"/>
    </source>
</evidence>
<dbReference type="Pfam" id="PF23959">
    <property type="entry name" value="DUF7288"/>
    <property type="match status" value="1"/>
</dbReference>
<dbReference type="EMBL" id="AEMG01000012">
    <property type="protein sequence ID" value="EFW91647.1"/>
    <property type="molecule type" value="Genomic_DNA"/>
</dbReference>
<dbReference type="AlphaFoldDB" id="E7QUJ0"/>